<dbReference type="CDD" id="cd07809">
    <property type="entry name" value="ASKHA_NBD_FGGY_BaXK-like"/>
    <property type="match status" value="1"/>
</dbReference>
<dbReference type="InterPro" id="IPR018485">
    <property type="entry name" value="FGGY_C"/>
</dbReference>
<dbReference type="PANTHER" id="PTHR43095">
    <property type="entry name" value="SUGAR KINASE"/>
    <property type="match status" value="1"/>
</dbReference>
<reference evidence="8" key="1">
    <citation type="submission" date="2016-10" db="EMBL/GenBank/DDBJ databases">
        <authorList>
            <person name="Varghese N."/>
            <person name="Submissions S."/>
        </authorList>
    </citation>
    <scope>NUCLEOTIDE SEQUENCE [LARGE SCALE GENOMIC DNA]</scope>
    <source>
        <strain evidence="8">DSM 27982</strain>
    </source>
</reference>
<dbReference type="GO" id="GO:0042732">
    <property type="term" value="P:D-xylose metabolic process"/>
    <property type="evidence" value="ECO:0007669"/>
    <property type="project" value="UniProtKB-KW"/>
</dbReference>
<keyword evidence="4 7" id="KW-0418">Kinase</keyword>
<keyword evidence="2" id="KW-0859">Xylose metabolism</keyword>
<evidence type="ECO:0000259" key="6">
    <source>
        <dbReference type="Pfam" id="PF02782"/>
    </source>
</evidence>
<keyword evidence="8" id="KW-1185">Reference proteome</keyword>
<sequence length="526" mass="56133">MTPATADIDPTRAALGVEFGSTRIKAVLIDATGTVLADGGHTWDNELVDGVWTYSMDAVVTGLRAAYADLAHRYRERYGAPLTEVGAIGISGMMHGYLPLDAKGELLVPFRTWRNTFTQDSSHTLSELFGLNIPQRWSISHLHHAITHGEGHVTRIARLTTLAGYVHYRLTGRHVLGVGEASGVFPIGPDGRSFDADMLAAFDRLVEMPWRLSDILPEVAVAGQEAGQLTPEGAYLLDPTGTLRPGARLCPPEGDAGTGMVATNSVRPRTGNVSAGTSAFAMIVLDHPLRSLVEQIDLVATPSGAPVAMAHSNNCTSDLNAWVEVFSQFAEAIGHPVQRGPLFDVLLGAAAEGDLDDSGVLSYNYLSGEHLVGLAEGRPLVVRRPEGVLSLAGLMRAHLFAAFASMAYGVKILKQSEDVPIDSMFAHGGIFKTPEIPQRVLAAAFDTPVSVGQAATEGGAWGMALLSGYLLWSEGLPLEDYLDERIFADLAVTTIAPTPAEVAEYARYLDRFIAALPVERAAAEAF</sequence>
<organism evidence="7 8">
    <name type="scientific">Actinomyces ruminicola</name>
    <dbReference type="NCBI Taxonomy" id="332524"/>
    <lineage>
        <taxon>Bacteria</taxon>
        <taxon>Bacillati</taxon>
        <taxon>Actinomycetota</taxon>
        <taxon>Actinomycetes</taxon>
        <taxon>Actinomycetales</taxon>
        <taxon>Actinomycetaceae</taxon>
        <taxon>Actinomyces</taxon>
    </lineage>
</organism>
<keyword evidence="3" id="KW-0808">Transferase</keyword>
<dbReference type="PANTHER" id="PTHR43095:SF5">
    <property type="entry name" value="XYLULOSE KINASE"/>
    <property type="match status" value="1"/>
</dbReference>
<dbReference type="RefSeq" id="WP_092531727.1">
    <property type="nucleotide sequence ID" value="NZ_FNIM01000001.1"/>
</dbReference>
<name>A0A1G9Z804_9ACTO</name>
<dbReference type="AlphaFoldDB" id="A0A1G9Z804"/>
<dbReference type="Proteomes" id="UP000198541">
    <property type="component" value="Unassembled WGS sequence"/>
</dbReference>
<evidence type="ECO:0000313" key="8">
    <source>
        <dbReference type="Proteomes" id="UP000198541"/>
    </source>
</evidence>
<evidence type="ECO:0000256" key="2">
    <source>
        <dbReference type="ARBA" id="ARBA00022629"/>
    </source>
</evidence>
<feature type="domain" description="Carbohydrate kinase FGGY C-terminal" evidence="6">
    <location>
        <begin position="272"/>
        <end position="469"/>
    </location>
</feature>
<gene>
    <name evidence="7" type="ORF">SAMN05216355_10156</name>
</gene>
<dbReference type="InterPro" id="IPR050406">
    <property type="entry name" value="FGGY_Carb_Kinase"/>
</dbReference>
<dbReference type="Pfam" id="PF02782">
    <property type="entry name" value="FGGY_C"/>
    <property type="match status" value="1"/>
</dbReference>
<proteinExistence type="inferred from homology"/>
<dbReference type="SUPFAM" id="SSF53067">
    <property type="entry name" value="Actin-like ATPase domain"/>
    <property type="match status" value="2"/>
</dbReference>
<evidence type="ECO:0000256" key="3">
    <source>
        <dbReference type="ARBA" id="ARBA00022679"/>
    </source>
</evidence>
<comment type="similarity">
    <text evidence="1">Belongs to the FGGY kinase family.</text>
</comment>
<feature type="domain" description="Carbohydrate kinase FGGY N-terminal" evidence="5">
    <location>
        <begin position="14"/>
        <end position="235"/>
    </location>
</feature>
<evidence type="ECO:0000313" key="7">
    <source>
        <dbReference type="EMBL" id="SDN17504.1"/>
    </source>
</evidence>
<evidence type="ECO:0000259" key="5">
    <source>
        <dbReference type="Pfam" id="PF00370"/>
    </source>
</evidence>
<dbReference type="EMBL" id="FNIM01000001">
    <property type="protein sequence ID" value="SDN17504.1"/>
    <property type="molecule type" value="Genomic_DNA"/>
</dbReference>
<dbReference type="GO" id="GO:0016301">
    <property type="term" value="F:kinase activity"/>
    <property type="evidence" value="ECO:0007669"/>
    <property type="project" value="UniProtKB-KW"/>
</dbReference>
<dbReference type="InterPro" id="IPR018484">
    <property type="entry name" value="FGGY_N"/>
</dbReference>
<dbReference type="Pfam" id="PF00370">
    <property type="entry name" value="FGGY_N"/>
    <property type="match status" value="1"/>
</dbReference>
<dbReference type="STRING" id="332524.SAMN04487766_10357"/>
<dbReference type="InterPro" id="IPR043129">
    <property type="entry name" value="ATPase_NBD"/>
</dbReference>
<evidence type="ECO:0000256" key="4">
    <source>
        <dbReference type="ARBA" id="ARBA00022777"/>
    </source>
</evidence>
<protein>
    <submittedName>
        <fullName evidence="7">Sugar (Pentulose or hexulose) kinase</fullName>
    </submittedName>
</protein>
<evidence type="ECO:0000256" key="1">
    <source>
        <dbReference type="ARBA" id="ARBA00009156"/>
    </source>
</evidence>
<accession>A0A1G9Z804</accession>
<keyword evidence="2" id="KW-0119">Carbohydrate metabolism</keyword>
<dbReference type="Gene3D" id="3.30.420.40">
    <property type="match status" value="2"/>
</dbReference>